<evidence type="ECO:0000313" key="5">
    <source>
        <dbReference type="EMBL" id="TFY99958.1"/>
    </source>
</evidence>
<dbReference type="Proteomes" id="UP000297564">
    <property type="component" value="Unassembled WGS sequence"/>
</dbReference>
<name>A0A4Z0BPP7_9BURK</name>
<dbReference type="Pfam" id="PF05433">
    <property type="entry name" value="Rick_17kDa_Anti"/>
    <property type="match status" value="1"/>
</dbReference>
<sequence length="260" mass="26711">MNTPLSKPVGIAVLGALTFLVSPALHAQEVGRVISSVPVIQQVAVPRPVCNSNPVLVQQPSSGAGALMGAIAGGAAGNAIGGGSGRAVATLLGVIGGAALGDRVEGPNTQLQQATNCVTQTFYENRAVGYNVTYEYAGRQHTVQLPYDPGPTLSLQLVPVGAAPTAPPAPAAAAPEASPLPPVTLPSASPPVTVIREVVTVPVYPPAYAPAYPSAVYPSAVYPSVYPPPYGYYPAPAYRPFVPNVSLHLGYVRGSRRHWH</sequence>
<dbReference type="PANTHER" id="PTHR35603:SF2">
    <property type="entry name" value="OUTER MEMBRANE LIPOPROTEIN"/>
    <property type="match status" value="1"/>
</dbReference>
<dbReference type="InterPro" id="IPR008816">
    <property type="entry name" value="Gly_zipper_2TM_dom"/>
</dbReference>
<feature type="signal peptide" evidence="3">
    <location>
        <begin position="1"/>
        <end position="27"/>
    </location>
</feature>
<keyword evidence="3" id="KW-0732">Signal</keyword>
<protein>
    <submittedName>
        <fullName evidence="5">Glycine zipper 2TM domain-containing protein</fullName>
    </submittedName>
</protein>
<dbReference type="AlphaFoldDB" id="A0A4Z0BPP7"/>
<proteinExistence type="predicted"/>
<dbReference type="OrthoDB" id="8909257at2"/>
<accession>A0A4Z0BPP7</accession>
<feature type="domain" description="Glycine zipper 2TM" evidence="4">
    <location>
        <begin position="64"/>
        <end position="104"/>
    </location>
</feature>
<organism evidence="5 6">
    <name type="scientific">Ramlibacter rhizophilus</name>
    <dbReference type="NCBI Taxonomy" id="1781167"/>
    <lineage>
        <taxon>Bacteria</taxon>
        <taxon>Pseudomonadati</taxon>
        <taxon>Pseudomonadota</taxon>
        <taxon>Betaproteobacteria</taxon>
        <taxon>Burkholderiales</taxon>
        <taxon>Comamonadaceae</taxon>
        <taxon>Ramlibacter</taxon>
    </lineage>
</organism>
<gene>
    <name evidence="5" type="ORF">EZ242_12565</name>
</gene>
<dbReference type="InterPro" id="IPR051407">
    <property type="entry name" value="Bact_OM_lipoprot/Surf_antigen"/>
</dbReference>
<reference evidence="5 6" key="1">
    <citation type="submission" date="2019-03" db="EMBL/GenBank/DDBJ databases">
        <title>Ramlibacter rhizophilus CCTCC AB2015357, whole genome shotgun sequence.</title>
        <authorList>
            <person name="Zhang X."/>
            <person name="Feng G."/>
            <person name="Zhu H."/>
        </authorList>
    </citation>
    <scope>NUCLEOTIDE SEQUENCE [LARGE SCALE GENOMIC DNA]</scope>
    <source>
        <strain evidence="5 6">CCTCC AB2015357</strain>
    </source>
</reference>
<comment type="subcellular location">
    <subcellularLocation>
        <location evidence="1">Membrane</location>
    </subcellularLocation>
</comment>
<dbReference type="EMBL" id="SMLL01000004">
    <property type="protein sequence ID" value="TFY99958.1"/>
    <property type="molecule type" value="Genomic_DNA"/>
</dbReference>
<evidence type="ECO:0000256" key="1">
    <source>
        <dbReference type="ARBA" id="ARBA00004370"/>
    </source>
</evidence>
<feature type="chain" id="PRO_5021421646" evidence="3">
    <location>
        <begin position="28"/>
        <end position="260"/>
    </location>
</feature>
<evidence type="ECO:0000256" key="2">
    <source>
        <dbReference type="ARBA" id="ARBA00023136"/>
    </source>
</evidence>
<evidence type="ECO:0000259" key="4">
    <source>
        <dbReference type="Pfam" id="PF05433"/>
    </source>
</evidence>
<evidence type="ECO:0000256" key="3">
    <source>
        <dbReference type="SAM" id="SignalP"/>
    </source>
</evidence>
<keyword evidence="2" id="KW-0472">Membrane</keyword>
<dbReference type="PANTHER" id="PTHR35603">
    <property type="match status" value="1"/>
</dbReference>
<keyword evidence="6" id="KW-1185">Reference proteome</keyword>
<evidence type="ECO:0000313" key="6">
    <source>
        <dbReference type="Proteomes" id="UP000297564"/>
    </source>
</evidence>
<dbReference type="GO" id="GO:0019867">
    <property type="term" value="C:outer membrane"/>
    <property type="evidence" value="ECO:0007669"/>
    <property type="project" value="InterPro"/>
</dbReference>
<comment type="caution">
    <text evidence="5">The sequence shown here is derived from an EMBL/GenBank/DDBJ whole genome shotgun (WGS) entry which is preliminary data.</text>
</comment>
<dbReference type="RefSeq" id="WP_135285500.1">
    <property type="nucleotide sequence ID" value="NZ_SMLL01000004.1"/>
</dbReference>